<organism evidence="4 5">
    <name type="scientific">Phocoenobacter skyensis</name>
    <dbReference type="NCBI Taxonomy" id="97481"/>
    <lineage>
        <taxon>Bacteria</taxon>
        <taxon>Pseudomonadati</taxon>
        <taxon>Pseudomonadota</taxon>
        <taxon>Gammaproteobacteria</taxon>
        <taxon>Pasteurellales</taxon>
        <taxon>Pasteurellaceae</taxon>
        <taxon>Phocoenobacter</taxon>
    </lineage>
</organism>
<reference evidence="5" key="2">
    <citation type="submission" date="2016-10" db="EMBL/GenBank/DDBJ databases">
        <authorList>
            <person name="Varghese N."/>
            <person name="Submissions S."/>
        </authorList>
    </citation>
    <scope>NUCLEOTIDE SEQUENCE [LARGE SCALE GENOMIC DNA]</scope>
    <source>
        <strain evidence="5">DSM 24204</strain>
    </source>
</reference>
<sequence length="277" mass="31078">MNTLKIAIYNDEGVGLIGYQSLLSSFVSKLQPFLSFSIQLYPINAQQIINNHLILENFDALIIGGGADLPYCQKLNGIGNQNIKNFIARGNLYIGICAGAYYGAKSIHFTGYDVKSSEKYKIVGERELGLFQGQAVGSIKEFTNNGYYDDSVNTKAIVQLSSNNQPLFQPFYYHGGCYFIPENNSEKDVLFYYPNLKENEFLPAVISGKYGKGRYLLSGVHFELCDKVYQTEIIDKITDSIELKKEQSILNCLKQQNYGKVIYKDIAKLLDALNKGV</sequence>
<dbReference type="GO" id="GO:0016740">
    <property type="term" value="F:transferase activity"/>
    <property type="evidence" value="ECO:0007669"/>
    <property type="project" value="UniProtKB-KW"/>
</dbReference>
<dbReference type="Pfam" id="PF09825">
    <property type="entry name" value="BPL_N"/>
    <property type="match status" value="1"/>
</dbReference>
<proteinExistence type="predicted"/>
<dbReference type="PIRSF" id="PIRSF016642">
    <property type="entry name" value="UCP016642"/>
    <property type="match status" value="1"/>
</dbReference>
<dbReference type="OrthoDB" id="20888at2"/>
<name>A0A1H7TYN8_9PAST</name>
<dbReference type="GeneID" id="83544766"/>
<reference evidence="4" key="1">
    <citation type="submission" date="2016-10" db="EMBL/GenBank/DDBJ databases">
        <authorList>
            <person name="de Groot N.N."/>
        </authorList>
    </citation>
    <scope>NUCLEOTIDE SEQUENCE [LARGE SCALE GENOMIC DNA]</scope>
    <source>
        <strain evidence="4">DSM 24204</strain>
    </source>
</reference>
<dbReference type="InterPro" id="IPR002161">
    <property type="entry name" value="PdxT/SNO"/>
</dbReference>
<keyword evidence="4" id="KW-0808">Transferase</keyword>
<evidence type="ECO:0000259" key="2">
    <source>
        <dbReference type="Pfam" id="PF09825"/>
    </source>
</evidence>
<keyword evidence="6" id="KW-1185">Reference proteome</keyword>
<feature type="domain" description="Biotin-protein ligase N-terminal" evidence="2">
    <location>
        <begin position="5"/>
        <end position="240"/>
    </location>
</feature>
<gene>
    <name evidence="3" type="ORF">QJT92_01825</name>
    <name evidence="4" type="ORF">SAMN05444853_10187</name>
</gene>
<dbReference type="SUPFAM" id="SSF52317">
    <property type="entry name" value="Class I glutamine amidotransferase-like"/>
    <property type="match status" value="1"/>
</dbReference>
<protein>
    <submittedName>
        <fullName evidence="3">BPL-N domain-containing protein</fullName>
    </submittedName>
    <submittedName>
        <fullName evidence="4">Uncharacterized conserved protein, conains N-terminal glutamine amidotransferase (GATase1)-like domain</fullName>
    </submittedName>
</protein>
<dbReference type="GO" id="GO:0008614">
    <property type="term" value="P:pyridoxine metabolic process"/>
    <property type="evidence" value="ECO:0007669"/>
    <property type="project" value="TreeGrafter"/>
</dbReference>
<dbReference type="Proteomes" id="UP000198883">
    <property type="component" value="Unassembled WGS sequence"/>
</dbReference>
<dbReference type="Proteomes" id="UP001224812">
    <property type="component" value="Unassembled WGS sequence"/>
</dbReference>
<reference evidence="3 6" key="3">
    <citation type="journal article" date="2023" name="Front. Microbiol.">
        <title>Phylogeography and host specificity of Pasteurellaceae pathogenic to sea-farmed fish in the north-east Atlantic.</title>
        <authorList>
            <person name="Gulla S."/>
            <person name="Colquhoun D.J."/>
            <person name="Olsen A.B."/>
            <person name="Spilsberg B."/>
            <person name="Lagesen K."/>
            <person name="Aakesson C.P."/>
            <person name="Strom S."/>
            <person name="Manji F."/>
            <person name="Birkbeck T.H."/>
            <person name="Nilsen H.K."/>
        </authorList>
    </citation>
    <scope>NUCLEOTIDE SEQUENCE [LARGE SCALE GENOMIC DNA]</scope>
    <source>
        <strain evidence="3 6">VIO11850</strain>
    </source>
</reference>
<dbReference type="EMBL" id="FOBN01000001">
    <property type="protein sequence ID" value="SEL89992.1"/>
    <property type="molecule type" value="Genomic_DNA"/>
</dbReference>
<dbReference type="PANTHER" id="PTHR31559">
    <property type="entry name" value="PYRIDOXAL 5'-PHOSPHATE SYNTHASE SUBUNIT SNO"/>
    <property type="match status" value="1"/>
</dbReference>
<dbReference type="GO" id="GO:0005829">
    <property type="term" value="C:cytosol"/>
    <property type="evidence" value="ECO:0007669"/>
    <property type="project" value="TreeGrafter"/>
</dbReference>
<dbReference type="InterPro" id="IPR019197">
    <property type="entry name" value="Biotin-prot_ligase_N"/>
</dbReference>
<dbReference type="InterPro" id="IPR029062">
    <property type="entry name" value="Class_I_gatase-like"/>
</dbReference>
<dbReference type="GO" id="GO:0042823">
    <property type="term" value="P:pyridoxal phosphate biosynthetic process"/>
    <property type="evidence" value="ECO:0007669"/>
    <property type="project" value="InterPro"/>
</dbReference>
<keyword evidence="1 4" id="KW-0315">Glutamine amidotransferase</keyword>
<dbReference type="GO" id="GO:0004359">
    <property type="term" value="F:glutaminase activity"/>
    <property type="evidence" value="ECO:0007669"/>
    <property type="project" value="InterPro"/>
</dbReference>
<dbReference type="PANTHER" id="PTHR31559:SF0">
    <property type="entry name" value="PYRIDOXAL 5'-PHOSPHATE SYNTHASE SUBUNIT SNO1-RELATED"/>
    <property type="match status" value="1"/>
</dbReference>
<evidence type="ECO:0000256" key="1">
    <source>
        <dbReference type="ARBA" id="ARBA00022962"/>
    </source>
</evidence>
<evidence type="ECO:0000313" key="4">
    <source>
        <dbReference type="EMBL" id="SEL89992.1"/>
    </source>
</evidence>
<evidence type="ECO:0000313" key="3">
    <source>
        <dbReference type="EMBL" id="MDP8084672.1"/>
    </source>
</evidence>
<evidence type="ECO:0000313" key="6">
    <source>
        <dbReference type="Proteomes" id="UP001224812"/>
    </source>
</evidence>
<dbReference type="EMBL" id="JASAVS010000002">
    <property type="protein sequence ID" value="MDP8084672.1"/>
    <property type="molecule type" value="Genomic_DNA"/>
</dbReference>
<dbReference type="STRING" id="97481.SAMN05444853_10187"/>
<dbReference type="InterPro" id="IPR015834">
    <property type="entry name" value="UCP016642"/>
</dbReference>
<evidence type="ECO:0000313" key="5">
    <source>
        <dbReference type="Proteomes" id="UP000198883"/>
    </source>
</evidence>
<dbReference type="Gene3D" id="3.40.50.880">
    <property type="match status" value="1"/>
</dbReference>
<dbReference type="AlphaFoldDB" id="A0A1H7TYN8"/>
<accession>A0A1H7TYN8</accession>
<dbReference type="GO" id="GO:1903600">
    <property type="term" value="C:glutaminase complex"/>
    <property type="evidence" value="ECO:0007669"/>
    <property type="project" value="TreeGrafter"/>
</dbReference>
<dbReference type="RefSeq" id="WP_090919401.1">
    <property type="nucleotide sequence ID" value="NZ_CP016180.1"/>
</dbReference>